<dbReference type="EC" id="5.4.99.25" evidence="3"/>
<dbReference type="AlphaFoldDB" id="A0A9P4S4G1"/>
<evidence type="ECO:0000313" key="8">
    <source>
        <dbReference type="EMBL" id="KAF2835371.1"/>
    </source>
</evidence>
<dbReference type="PANTHER" id="PTHR13767:SF2">
    <property type="entry name" value="PSEUDOURIDYLATE SYNTHASE TRUB1"/>
    <property type="match status" value="1"/>
</dbReference>
<evidence type="ECO:0000256" key="4">
    <source>
        <dbReference type="ARBA" id="ARBA00022694"/>
    </source>
</evidence>
<evidence type="ECO:0000256" key="6">
    <source>
        <dbReference type="SAM" id="MobiDB-lite"/>
    </source>
</evidence>
<evidence type="ECO:0000313" key="9">
    <source>
        <dbReference type="Proteomes" id="UP000799429"/>
    </source>
</evidence>
<dbReference type="Pfam" id="PF01509">
    <property type="entry name" value="TruB_N"/>
    <property type="match status" value="1"/>
</dbReference>
<dbReference type="GO" id="GO:0006400">
    <property type="term" value="P:tRNA modification"/>
    <property type="evidence" value="ECO:0007669"/>
    <property type="project" value="TreeGrafter"/>
</dbReference>
<dbReference type="Proteomes" id="UP000799429">
    <property type="component" value="Unassembled WGS sequence"/>
</dbReference>
<comment type="similarity">
    <text evidence="2">Belongs to the pseudouridine synthase TruB family.</text>
</comment>
<protein>
    <recommendedName>
        <fullName evidence="3">tRNA pseudouridine(55) synthase</fullName>
        <ecNumber evidence="3">5.4.99.25</ecNumber>
    </recommendedName>
</protein>
<keyword evidence="5" id="KW-0413">Isomerase</keyword>
<gene>
    <name evidence="8" type="ORF">M501DRAFT_999120</name>
</gene>
<dbReference type="HAMAP" id="MF_01080">
    <property type="entry name" value="TruB_bact"/>
    <property type="match status" value="1"/>
</dbReference>
<comment type="caution">
    <text evidence="8">The sequence shown here is derived from an EMBL/GenBank/DDBJ whole genome shotgun (WGS) entry which is preliminary data.</text>
</comment>
<dbReference type="OrthoDB" id="9995526at2759"/>
<dbReference type="GO" id="GO:0160148">
    <property type="term" value="F:tRNA pseudouridine(55) synthase activity"/>
    <property type="evidence" value="ECO:0007669"/>
    <property type="project" value="UniProtKB-EC"/>
</dbReference>
<dbReference type="PANTHER" id="PTHR13767">
    <property type="entry name" value="TRNA-PSEUDOURIDINE SYNTHASE"/>
    <property type="match status" value="1"/>
</dbReference>
<sequence>MRGQTTRILNLMASDTKIYEGVFAINKPTSISSAQVLRDLQRHFNPSSLFAPWLEHARAKRTQESRFQRQRRREKGRIQVKLGHGGTLDPLATGVLITGVGSGTKALSRFLECTKSYEAVVLFGAATDTYDTEGKVVARAPYSHVTREAVEAALQKFRGKGMQRPPVFSALRVGGKRLYEYAREGGAIPEIKEREVDVLELELVEWMEPGTHGYKWPEREAEKVEKEAASKLMNMEEVEGISLKTPPPDEQPNTVVSDSPDLKRKREEGSVDETTDDAAKKLKSDTDTNTERTSTAPQPQLADSIPYQLPELASVSTPAPQPQIQPQPPAARLRMTVTSGFYVRSLCHDLGPAVKSLGIMAALVRTRQGDFELRKNVLEYDDLAKGEEVWGEKVKGMLEEWDEKENGGDRRSRSRSREREADIE</sequence>
<dbReference type="InterPro" id="IPR014780">
    <property type="entry name" value="tRNA_psdUridine_synth_TruB"/>
</dbReference>
<evidence type="ECO:0000256" key="3">
    <source>
        <dbReference type="ARBA" id="ARBA00012787"/>
    </source>
</evidence>
<evidence type="ECO:0000256" key="2">
    <source>
        <dbReference type="ARBA" id="ARBA00008999"/>
    </source>
</evidence>
<feature type="region of interest" description="Disordered" evidence="6">
    <location>
        <begin position="401"/>
        <end position="424"/>
    </location>
</feature>
<evidence type="ECO:0000259" key="7">
    <source>
        <dbReference type="Pfam" id="PF01509"/>
    </source>
</evidence>
<accession>A0A9P4S4G1</accession>
<keyword evidence="9" id="KW-1185">Reference proteome</keyword>
<proteinExistence type="inferred from homology"/>
<dbReference type="InterPro" id="IPR020103">
    <property type="entry name" value="PsdUridine_synth_cat_dom_sf"/>
</dbReference>
<organism evidence="8 9">
    <name type="scientific">Patellaria atrata CBS 101060</name>
    <dbReference type="NCBI Taxonomy" id="1346257"/>
    <lineage>
        <taxon>Eukaryota</taxon>
        <taxon>Fungi</taxon>
        <taxon>Dikarya</taxon>
        <taxon>Ascomycota</taxon>
        <taxon>Pezizomycotina</taxon>
        <taxon>Dothideomycetes</taxon>
        <taxon>Dothideomycetes incertae sedis</taxon>
        <taxon>Patellariales</taxon>
        <taxon>Patellariaceae</taxon>
        <taxon>Patellaria</taxon>
    </lineage>
</organism>
<keyword evidence="4" id="KW-0819">tRNA processing</keyword>
<evidence type="ECO:0000256" key="5">
    <source>
        <dbReference type="ARBA" id="ARBA00023235"/>
    </source>
</evidence>
<comment type="catalytic activity">
    <reaction evidence="1">
        <text>a uridine in mRNA = a pseudouridine in mRNA</text>
        <dbReference type="Rhea" id="RHEA:56644"/>
        <dbReference type="Rhea" id="RHEA-COMP:14658"/>
        <dbReference type="Rhea" id="RHEA-COMP:14659"/>
        <dbReference type="ChEBI" id="CHEBI:65314"/>
        <dbReference type="ChEBI" id="CHEBI:65315"/>
    </reaction>
</comment>
<dbReference type="GO" id="GO:1990481">
    <property type="term" value="P:mRNA pseudouridine synthesis"/>
    <property type="evidence" value="ECO:0007669"/>
    <property type="project" value="TreeGrafter"/>
</dbReference>
<dbReference type="GO" id="GO:0005634">
    <property type="term" value="C:nucleus"/>
    <property type="evidence" value="ECO:0007669"/>
    <property type="project" value="TreeGrafter"/>
</dbReference>
<name>A0A9P4S4G1_9PEZI</name>
<reference evidence="8" key="1">
    <citation type="journal article" date="2020" name="Stud. Mycol.">
        <title>101 Dothideomycetes genomes: a test case for predicting lifestyles and emergence of pathogens.</title>
        <authorList>
            <person name="Haridas S."/>
            <person name="Albert R."/>
            <person name="Binder M."/>
            <person name="Bloem J."/>
            <person name="Labutti K."/>
            <person name="Salamov A."/>
            <person name="Andreopoulos B."/>
            <person name="Baker S."/>
            <person name="Barry K."/>
            <person name="Bills G."/>
            <person name="Bluhm B."/>
            <person name="Cannon C."/>
            <person name="Castanera R."/>
            <person name="Culley D."/>
            <person name="Daum C."/>
            <person name="Ezra D."/>
            <person name="Gonzalez J."/>
            <person name="Henrissat B."/>
            <person name="Kuo A."/>
            <person name="Liang C."/>
            <person name="Lipzen A."/>
            <person name="Lutzoni F."/>
            <person name="Magnuson J."/>
            <person name="Mondo S."/>
            <person name="Nolan M."/>
            <person name="Ohm R."/>
            <person name="Pangilinan J."/>
            <person name="Park H.-J."/>
            <person name="Ramirez L."/>
            <person name="Alfaro M."/>
            <person name="Sun H."/>
            <person name="Tritt A."/>
            <person name="Yoshinaga Y."/>
            <person name="Zwiers L.-H."/>
            <person name="Turgeon B."/>
            <person name="Goodwin S."/>
            <person name="Spatafora J."/>
            <person name="Crous P."/>
            <person name="Grigoriev I."/>
        </authorList>
    </citation>
    <scope>NUCLEOTIDE SEQUENCE</scope>
    <source>
        <strain evidence="8">CBS 101060</strain>
    </source>
</reference>
<feature type="compositionally biased region" description="Basic and acidic residues" evidence="6">
    <location>
        <begin position="260"/>
        <end position="269"/>
    </location>
</feature>
<feature type="domain" description="Pseudouridine synthase II N-terminal" evidence="7">
    <location>
        <begin position="80"/>
        <end position="209"/>
    </location>
</feature>
<dbReference type="SUPFAM" id="SSF55120">
    <property type="entry name" value="Pseudouridine synthase"/>
    <property type="match status" value="1"/>
</dbReference>
<evidence type="ECO:0000256" key="1">
    <source>
        <dbReference type="ARBA" id="ARBA00001166"/>
    </source>
</evidence>
<dbReference type="InterPro" id="IPR002501">
    <property type="entry name" value="PsdUridine_synth_N"/>
</dbReference>
<dbReference type="GO" id="GO:0003723">
    <property type="term" value="F:RNA binding"/>
    <property type="evidence" value="ECO:0007669"/>
    <property type="project" value="InterPro"/>
</dbReference>
<feature type="compositionally biased region" description="Basic and acidic residues" evidence="6">
    <location>
        <begin position="277"/>
        <end position="290"/>
    </location>
</feature>
<dbReference type="EMBL" id="MU006109">
    <property type="protein sequence ID" value="KAF2835371.1"/>
    <property type="molecule type" value="Genomic_DNA"/>
</dbReference>
<feature type="region of interest" description="Disordered" evidence="6">
    <location>
        <begin position="242"/>
        <end position="302"/>
    </location>
</feature>
<dbReference type="Gene3D" id="3.30.2350.10">
    <property type="entry name" value="Pseudouridine synthase"/>
    <property type="match status" value="1"/>
</dbReference>